<dbReference type="GeneID" id="100383747"/>
<evidence type="ECO:0000313" key="4">
    <source>
        <dbReference type="Proteomes" id="UP000007305"/>
    </source>
</evidence>
<reference evidence="3" key="4">
    <citation type="submission" date="2021-05" db="UniProtKB">
        <authorList>
            <consortium name="EnsemblPlants"/>
        </authorList>
    </citation>
    <scope>IDENTIFICATION</scope>
    <source>
        <strain evidence="3">cv. B73</strain>
    </source>
</reference>
<dbReference type="HOGENOM" id="CLU_1715905_0_0_1"/>
<dbReference type="EnsemblPlants" id="Zm00001eb032070_T001">
    <property type="protein sequence ID" value="Zm00001eb032070_P001"/>
    <property type="gene ID" value="Zm00001eb032070"/>
</dbReference>
<name>C0PIS5_MAIZE</name>
<dbReference type="Proteomes" id="UP000007305">
    <property type="component" value="Chromosome 1"/>
</dbReference>
<feature type="compositionally biased region" description="Low complexity" evidence="1">
    <location>
        <begin position="73"/>
        <end position="82"/>
    </location>
</feature>
<reference evidence="4" key="2">
    <citation type="submission" date="2015-12" db="EMBL/GenBank/DDBJ databases">
        <title>Update maize B73 reference genome by single molecule sequencing technologies.</title>
        <authorList>
            <consortium name="Maize Genome Sequencing Project"/>
            <person name="Ware D."/>
        </authorList>
    </citation>
    <scope>NUCLEOTIDE SEQUENCE [LARGE SCALE GENOMIC DNA]</scope>
    <source>
        <strain evidence="4">cv. B73</strain>
    </source>
</reference>
<feature type="region of interest" description="Disordered" evidence="1">
    <location>
        <begin position="123"/>
        <end position="153"/>
    </location>
</feature>
<sequence>MQHHAIAGAGPPWERPLIHDVGSRELFLPRAQELHGRAHPGPNASARSQLCRLSPPRLLLPRRAEAPQPWRPSPSSSSAQRPLFSTALRAGSLFLPCAQGAVPLADALCGSHGTSLPLCSCAGNPSSAGKNNSPPFKTPSSGSNLHGAPASLP</sequence>
<evidence type="ECO:0000313" key="2">
    <source>
        <dbReference type="EMBL" id="ACN35091.1"/>
    </source>
</evidence>
<keyword evidence="4" id="KW-1185">Reference proteome</keyword>
<dbReference type="KEGG" id="zma:100383747"/>
<accession>C0PIS5</accession>
<feature type="region of interest" description="Disordered" evidence="1">
    <location>
        <begin position="35"/>
        <end position="82"/>
    </location>
</feature>
<reference evidence="3" key="3">
    <citation type="submission" date="2019-07" db="EMBL/GenBank/DDBJ databases">
        <authorList>
            <person name="Seetharam A."/>
            <person name="Woodhouse M."/>
            <person name="Cannon E."/>
        </authorList>
    </citation>
    <scope>NUCLEOTIDE SEQUENCE [LARGE SCALE GENOMIC DNA]</scope>
    <source>
        <strain evidence="3">cv. B73</strain>
    </source>
</reference>
<dbReference type="Gramene" id="Zm00001eb032070_T001">
    <property type="protein sequence ID" value="Zm00001eb032070_P001"/>
    <property type="gene ID" value="Zm00001eb032070"/>
</dbReference>
<organism evidence="2">
    <name type="scientific">Zea mays</name>
    <name type="common">Maize</name>
    <dbReference type="NCBI Taxonomy" id="4577"/>
    <lineage>
        <taxon>Eukaryota</taxon>
        <taxon>Viridiplantae</taxon>
        <taxon>Streptophyta</taxon>
        <taxon>Embryophyta</taxon>
        <taxon>Tracheophyta</taxon>
        <taxon>Spermatophyta</taxon>
        <taxon>Magnoliopsida</taxon>
        <taxon>Liliopsida</taxon>
        <taxon>Poales</taxon>
        <taxon>Poaceae</taxon>
        <taxon>PACMAD clade</taxon>
        <taxon>Panicoideae</taxon>
        <taxon>Andropogonodae</taxon>
        <taxon>Andropogoneae</taxon>
        <taxon>Tripsacinae</taxon>
        <taxon>Zea</taxon>
    </lineage>
</organism>
<dbReference type="EMBL" id="BT068194">
    <property type="protein sequence ID" value="ACN35091.1"/>
    <property type="molecule type" value="mRNA"/>
</dbReference>
<dbReference type="RefSeq" id="NP_001169854.1">
    <property type="nucleotide sequence ID" value="NM_001176383.2"/>
</dbReference>
<feature type="compositionally biased region" description="Low complexity" evidence="1">
    <location>
        <begin position="47"/>
        <end position="61"/>
    </location>
</feature>
<evidence type="ECO:0000256" key="1">
    <source>
        <dbReference type="SAM" id="MobiDB-lite"/>
    </source>
</evidence>
<feature type="compositionally biased region" description="Polar residues" evidence="1">
    <location>
        <begin position="123"/>
        <end position="144"/>
    </location>
</feature>
<gene>
    <name evidence="3" type="primary">LOC100383747</name>
</gene>
<dbReference type="AlphaFoldDB" id="C0PIS5"/>
<reference evidence="2" key="1">
    <citation type="journal article" date="2009" name="PLoS Genet.">
        <title>Sequencing, mapping, and analysis of 27,455 maize full-length cDNAs.</title>
        <authorList>
            <person name="Soderlund C."/>
            <person name="Descour A."/>
            <person name="Kudrna D."/>
            <person name="Bomhoff M."/>
            <person name="Boyd L."/>
            <person name="Currie J."/>
            <person name="Angelova A."/>
            <person name="Collura K."/>
            <person name="Wissotski M."/>
            <person name="Ashley E."/>
            <person name="Morrow D."/>
            <person name="Fernandes J."/>
            <person name="Walbot V."/>
            <person name="Yu Y."/>
        </authorList>
    </citation>
    <scope>NUCLEOTIDE SEQUENCE</scope>
    <source>
        <strain evidence="2">B73</strain>
    </source>
</reference>
<proteinExistence type="evidence at transcript level"/>
<evidence type="ECO:0000313" key="3">
    <source>
        <dbReference type="EnsemblPlants" id="Zm00001eb032070_P001"/>
    </source>
</evidence>
<protein>
    <submittedName>
        <fullName evidence="2 3">Uncharacterized protein</fullName>
    </submittedName>
</protein>